<dbReference type="GO" id="GO:0000731">
    <property type="term" value="P:DNA synthesis involved in DNA repair"/>
    <property type="evidence" value="ECO:0007669"/>
    <property type="project" value="TreeGrafter"/>
</dbReference>
<dbReference type="FunFam" id="3.40.50.300:FF:000137">
    <property type="entry name" value="Replication-associated recombination protein A"/>
    <property type="match status" value="1"/>
</dbReference>
<evidence type="ECO:0000259" key="5">
    <source>
        <dbReference type="SMART" id="SM00382"/>
    </source>
</evidence>
<dbReference type="GO" id="GO:0006261">
    <property type="term" value="P:DNA-templated DNA replication"/>
    <property type="evidence" value="ECO:0007669"/>
    <property type="project" value="TreeGrafter"/>
</dbReference>
<dbReference type="EMBL" id="JH431429">
    <property type="status" value="NOT_ANNOTATED_CDS"/>
    <property type="molecule type" value="Genomic_DNA"/>
</dbReference>
<dbReference type="EnsemblMetazoa" id="SMAR014567-RA">
    <property type="protein sequence ID" value="SMAR014567-PA"/>
    <property type="gene ID" value="SMAR014567"/>
</dbReference>
<proteinExistence type="inferred from homology"/>
<dbReference type="InterPro" id="IPR027417">
    <property type="entry name" value="P-loop_NTPase"/>
</dbReference>
<evidence type="ECO:0000313" key="7">
    <source>
        <dbReference type="Proteomes" id="UP000014500"/>
    </source>
</evidence>
<feature type="domain" description="AAA+ ATPase" evidence="5">
    <location>
        <begin position="131"/>
        <end position="252"/>
    </location>
</feature>
<dbReference type="Pfam" id="PF16193">
    <property type="entry name" value="AAA_assoc_2"/>
    <property type="match status" value="1"/>
</dbReference>
<dbReference type="Gene3D" id="1.10.8.60">
    <property type="match status" value="1"/>
</dbReference>
<evidence type="ECO:0000256" key="3">
    <source>
        <dbReference type="ARBA" id="ARBA00022741"/>
    </source>
</evidence>
<dbReference type="GO" id="GO:0005524">
    <property type="term" value="F:ATP binding"/>
    <property type="evidence" value="ECO:0007669"/>
    <property type="project" value="UniProtKB-KW"/>
</dbReference>
<reference evidence="6" key="2">
    <citation type="submission" date="2015-02" db="UniProtKB">
        <authorList>
            <consortium name="EnsemblMetazoa"/>
        </authorList>
    </citation>
    <scope>IDENTIFICATION</scope>
</reference>
<dbReference type="InterPro" id="IPR021886">
    <property type="entry name" value="MgsA_C"/>
</dbReference>
<dbReference type="GO" id="GO:0008047">
    <property type="term" value="F:enzyme activator activity"/>
    <property type="evidence" value="ECO:0007669"/>
    <property type="project" value="TreeGrafter"/>
</dbReference>
<dbReference type="InterPro" id="IPR003593">
    <property type="entry name" value="AAA+_ATPase"/>
</dbReference>
<dbReference type="PANTHER" id="PTHR13779:SF7">
    <property type="entry name" value="ATPASE WRNIP1"/>
    <property type="match status" value="1"/>
</dbReference>
<evidence type="ECO:0000256" key="1">
    <source>
        <dbReference type="ARBA" id="ARBA00008959"/>
    </source>
</evidence>
<evidence type="ECO:0000256" key="4">
    <source>
        <dbReference type="ARBA" id="ARBA00022840"/>
    </source>
</evidence>
<accession>T1JL37</accession>
<protein>
    <recommendedName>
        <fullName evidence="5">AAA+ ATPase domain-containing protein</fullName>
    </recommendedName>
</protein>
<dbReference type="CDD" id="cd18139">
    <property type="entry name" value="HLD_clamp_RarA"/>
    <property type="match status" value="1"/>
</dbReference>
<keyword evidence="2" id="KW-0235">DNA replication</keyword>
<evidence type="ECO:0000313" key="6">
    <source>
        <dbReference type="EnsemblMetazoa" id="SMAR014567-PA"/>
    </source>
</evidence>
<dbReference type="InterPro" id="IPR008921">
    <property type="entry name" value="DNA_pol3_clamp-load_cplx_C"/>
</dbReference>
<dbReference type="GO" id="GO:0005634">
    <property type="term" value="C:nucleus"/>
    <property type="evidence" value="ECO:0007669"/>
    <property type="project" value="TreeGrafter"/>
</dbReference>
<dbReference type="InterPro" id="IPR003959">
    <property type="entry name" value="ATPase_AAA_core"/>
</dbReference>
<dbReference type="GO" id="GO:0017116">
    <property type="term" value="F:single-stranded DNA helicase activity"/>
    <property type="evidence" value="ECO:0007669"/>
    <property type="project" value="TreeGrafter"/>
</dbReference>
<dbReference type="HOGENOM" id="CLU_017985_0_3_1"/>
<dbReference type="Gene3D" id="1.20.272.10">
    <property type="match status" value="1"/>
</dbReference>
<dbReference type="AlphaFoldDB" id="T1JL37"/>
<dbReference type="FunFam" id="1.10.3710.10:FF:000002">
    <property type="entry name" value="ATPase WRNIP1 isoform 1"/>
    <property type="match status" value="1"/>
</dbReference>
<organism evidence="6 7">
    <name type="scientific">Strigamia maritima</name>
    <name type="common">European centipede</name>
    <name type="synonym">Geophilus maritimus</name>
    <dbReference type="NCBI Taxonomy" id="126957"/>
    <lineage>
        <taxon>Eukaryota</taxon>
        <taxon>Metazoa</taxon>
        <taxon>Ecdysozoa</taxon>
        <taxon>Arthropoda</taxon>
        <taxon>Myriapoda</taxon>
        <taxon>Chilopoda</taxon>
        <taxon>Pleurostigmophora</taxon>
        <taxon>Geophilomorpha</taxon>
        <taxon>Linotaeniidae</taxon>
        <taxon>Strigamia</taxon>
    </lineage>
</organism>
<dbReference type="PhylomeDB" id="T1JL37"/>
<dbReference type="Gene3D" id="3.40.50.300">
    <property type="entry name" value="P-loop containing nucleotide triphosphate hydrolases"/>
    <property type="match status" value="1"/>
</dbReference>
<dbReference type="Gene3D" id="1.10.3710.10">
    <property type="entry name" value="DNA polymerase III clamp loader subunits, C-terminal domain"/>
    <property type="match status" value="1"/>
</dbReference>
<reference evidence="7" key="1">
    <citation type="submission" date="2011-05" db="EMBL/GenBank/DDBJ databases">
        <authorList>
            <person name="Richards S.R."/>
            <person name="Qu J."/>
            <person name="Jiang H."/>
            <person name="Jhangiani S.N."/>
            <person name="Agravi P."/>
            <person name="Goodspeed R."/>
            <person name="Gross S."/>
            <person name="Mandapat C."/>
            <person name="Jackson L."/>
            <person name="Mathew T."/>
            <person name="Pu L."/>
            <person name="Thornton R."/>
            <person name="Saada N."/>
            <person name="Wilczek-Boney K.B."/>
            <person name="Lee S."/>
            <person name="Kovar C."/>
            <person name="Wu Y."/>
            <person name="Scherer S.E."/>
            <person name="Worley K.C."/>
            <person name="Muzny D.M."/>
            <person name="Gibbs R."/>
        </authorList>
    </citation>
    <scope>NUCLEOTIDE SEQUENCE</scope>
    <source>
        <strain evidence="7">Brora</strain>
    </source>
</reference>
<comment type="similarity">
    <text evidence="1">Belongs to the AAA ATPase family. RarA/MGS1/WRNIP1 subfamily.</text>
</comment>
<evidence type="ECO:0000256" key="2">
    <source>
        <dbReference type="ARBA" id="ARBA00022705"/>
    </source>
</evidence>
<dbReference type="SUPFAM" id="SSF52540">
    <property type="entry name" value="P-loop containing nucleoside triphosphate hydrolases"/>
    <property type="match status" value="1"/>
</dbReference>
<dbReference type="GO" id="GO:0016887">
    <property type="term" value="F:ATP hydrolysis activity"/>
    <property type="evidence" value="ECO:0007669"/>
    <property type="project" value="InterPro"/>
</dbReference>
<dbReference type="InterPro" id="IPR032423">
    <property type="entry name" value="AAA_assoc_2"/>
</dbReference>
<dbReference type="SMART" id="SM00382">
    <property type="entry name" value="AAA"/>
    <property type="match status" value="1"/>
</dbReference>
<dbReference type="Proteomes" id="UP000014500">
    <property type="component" value="Unassembled WGS sequence"/>
</dbReference>
<dbReference type="STRING" id="126957.T1JL37"/>
<sequence>METTDRSECPICHEHFAIEEIQNHAEDCLIKSQDVKEPVTKKSKLSSSAAWGCLAPSPVAVNKPKINFSQSACSQEKCKINISASENKEELSFADVPLAEKMRPFSLSDYFGQDELMGRSSVLKPLIESNKISNMILWGPPGCGKTSLARIISNSCKVNNFARFVNFSAATSGIGDVREVIKQAKAETQMCKRRTILFMDEIHRFNKLQQDTFLPHIESGTITLIGATTENPSFSLNNALLSRCRVFVLEKLPVEAIEKILFRATDRLKIPLTTNKNSEIKNDANLCIEKDAVSTLAQFCDGDARIALNSLQLAIQHSQSTKMKKPIQEKDIKEALVKSHTLYDRAGDEHYNCISALHKSIRGSDDNASLYWLARMLAGGEDPLYVARRLIRCASEDIGLADPTALQQAVCAYQACQFIGVPECKVILAQCVVYLARCPKSVAIYQAYSKAENCIAQHQGPLPGVPLHLRNAPTTLMKNLGYGKDYKYNPDYTEPVNQKYLPDSIQRLNFFE</sequence>
<dbReference type="SUPFAM" id="SSF48019">
    <property type="entry name" value="post-AAA+ oligomerization domain-like"/>
    <property type="match status" value="1"/>
</dbReference>
<dbReference type="eggNOG" id="KOG2028">
    <property type="taxonomic scope" value="Eukaryota"/>
</dbReference>
<dbReference type="Pfam" id="PF00004">
    <property type="entry name" value="AAA"/>
    <property type="match status" value="1"/>
</dbReference>
<keyword evidence="7" id="KW-1185">Reference proteome</keyword>
<dbReference type="Pfam" id="PF12002">
    <property type="entry name" value="MgsA_C"/>
    <property type="match status" value="1"/>
</dbReference>
<keyword evidence="3" id="KW-0547">Nucleotide-binding</keyword>
<dbReference type="GO" id="GO:0003677">
    <property type="term" value="F:DNA binding"/>
    <property type="evidence" value="ECO:0007669"/>
    <property type="project" value="InterPro"/>
</dbReference>
<dbReference type="InterPro" id="IPR051314">
    <property type="entry name" value="AAA_ATPase_RarA/MGS1/WRNIP1"/>
</dbReference>
<dbReference type="CDD" id="cd00009">
    <property type="entry name" value="AAA"/>
    <property type="match status" value="1"/>
</dbReference>
<dbReference type="OMA" id="RIILSQC"/>
<dbReference type="FunFam" id="1.20.272.10:FF:000001">
    <property type="entry name" value="Putative AAA family ATPase"/>
    <property type="match status" value="1"/>
</dbReference>
<keyword evidence="4" id="KW-0067">ATP-binding</keyword>
<dbReference type="PANTHER" id="PTHR13779">
    <property type="entry name" value="WERNER HELICASE-INTERACTING PROTEIN 1 FAMILY MEMBER"/>
    <property type="match status" value="1"/>
</dbReference>
<name>T1JL37_STRMM</name>